<proteinExistence type="predicted"/>
<evidence type="ECO:0000313" key="3">
    <source>
        <dbReference type="Proteomes" id="UP001311915"/>
    </source>
</evidence>
<reference evidence="2 3" key="1">
    <citation type="submission" date="2023-10" db="EMBL/GenBank/DDBJ databases">
        <title>Genome-Wide Identification Analysis in wild type Solanum Pinnatisectum Reveals Some Genes Defensing Phytophthora Infestans.</title>
        <authorList>
            <person name="Sun C."/>
        </authorList>
    </citation>
    <scope>NUCLEOTIDE SEQUENCE [LARGE SCALE GENOMIC DNA]</scope>
    <source>
        <strain evidence="2">LQN</strain>
        <tissue evidence="2">Leaf</tissue>
    </source>
</reference>
<evidence type="ECO:0000313" key="2">
    <source>
        <dbReference type="EMBL" id="KAK4708588.1"/>
    </source>
</evidence>
<dbReference type="EMBL" id="JAWPEI010000012">
    <property type="protein sequence ID" value="KAK4708588.1"/>
    <property type="molecule type" value="Genomic_DNA"/>
</dbReference>
<keyword evidence="3" id="KW-1185">Reference proteome</keyword>
<dbReference type="AlphaFoldDB" id="A0AAV9K5Z0"/>
<gene>
    <name evidence="2" type="ORF">R3W88_029513</name>
</gene>
<comment type="caution">
    <text evidence="2">The sequence shown here is derived from an EMBL/GenBank/DDBJ whole genome shotgun (WGS) entry which is preliminary data.</text>
</comment>
<accession>A0AAV9K5Z0</accession>
<feature type="domain" description="Putative plant transposon protein" evidence="1">
    <location>
        <begin position="15"/>
        <end position="85"/>
    </location>
</feature>
<dbReference type="PANTHER" id="PTHR33180">
    <property type="entry name" value="PHOTOSYSTEM II CP43 REACTION CENTER PROTEIN"/>
    <property type="match status" value="1"/>
</dbReference>
<protein>
    <recommendedName>
        <fullName evidence="1">Putative plant transposon protein domain-containing protein</fullName>
    </recommendedName>
</protein>
<organism evidence="2 3">
    <name type="scientific">Solanum pinnatisectum</name>
    <name type="common">tansyleaf nightshade</name>
    <dbReference type="NCBI Taxonomy" id="50273"/>
    <lineage>
        <taxon>Eukaryota</taxon>
        <taxon>Viridiplantae</taxon>
        <taxon>Streptophyta</taxon>
        <taxon>Embryophyta</taxon>
        <taxon>Tracheophyta</taxon>
        <taxon>Spermatophyta</taxon>
        <taxon>Magnoliopsida</taxon>
        <taxon>eudicotyledons</taxon>
        <taxon>Gunneridae</taxon>
        <taxon>Pentapetalae</taxon>
        <taxon>asterids</taxon>
        <taxon>lamiids</taxon>
        <taxon>Solanales</taxon>
        <taxon>Solanaceae</taxon>
        <taxon>Solanoideae</taxon>
        <taxon>Solaneae</taxon>
        <taxon>Solanum</taxon>
    </lineage>
</organism>
<sequence>MKFKVDTHKEWPVPLIADFSPTWIAERAYIEKKDMNVVGHHWFGFISSNLMLSHNESIVRHPKEVLVGCIIDQINLNIGELVRKEEGKSRRPGVPDALSSCSIPRFRQDQKGRASGSKSQGITSGNRTYPTCPKYGKNHLGECLAGKKGCFGCGQSGHSLLCHNSDKIFLSSKFIGKSSVKSISKSLVLGTCVACVSHAKLCGVVITIFI</sequence>
<dbReference type="Pfam" id="PF20167">
    <property type="entry name" value="Transposase_32"/>
    <property type="match status" value="1"/>
</dbReference>
<dbReference type="InterPro" id="IPR046796">
    <property type="entry name" value="Transposase_32_dom"/>
</dbReference>
<name>A0AAV9K5Z0_9SOLN</name>
<evidence type="ECO:0000259" key="1">
    <source>
        <dbReference type="Pfam" id="PF20167"/>
    </source>
</evidence>
<dbReference type="Proteomes" id="UP001311915">
    <property type="component" value="Unassembled WGS sequence"/>
</dbReference>
<dbReference type="PANTHER" id="PTHR33180:SF31">
    <property type="entry name" value="POLYPROTEIN PROTEIN"/>
    <property type="match status" value="1"/>
</dbReference>